<feature type="transmembrane region" description="Helical" evidence="7">
    <location>
        <begin position="392"/>
        <end position="415"/>
    </location>
</feature>
<evidence type="ECO:0000313" key="11">
    <source>
        <dbReference type="Proteomes" id="UP000324974"/>
    </source>
</evidence>
<dbReference type="PANTHER" id="PTHR32347">
    <property type="entry name" value="EFFLUX SYSTEM COMPONENT YKNX-RELATED"/>
    <property type="match status" value="1"/>
</dbReference>
<accession>A0A5C1AJH3</accession>
<name>A0A5C1AJH3_9BACT</name>
<dbReference type="InterPro" id="IPR050465">
    <property type="entry name" value="UPF0194_transport"/>
</dbReference>
<dbReference type="OrthoDB" id="9778236at2"/>
<dbReference type="PRINTS" id="PR01490">
    <property type="entry name" value="RTXTOXIND"/>
</dbReference>
<organism evidence="10 11">
    <name type="scientific">Limnoglobus roseus</name>
    <dbReference type="NCBI Taxonomy" id="2598579"/>
    <lineage>
        <taxon>Bacteria</taxon>
        <taxon>Pseudomonadati</taxon>
        <taxon>Planctomycetota</taxon>
        <taxon>Planctomycetia</taxon>
        <taxon>Gemmatales</taxon>
        <taxon>Gemmataceae</taxon>
        <taxon>Limnoglobus</taxon>
    </lineage>
</organism>
<dbReference type="Gene3D" id="2.40.50.100">
    <property type="match status" value="1"/>
</dbReference>
<dbReference type="GO" id="GO:0030313">
    <property type="term" value="C:cell envelope"/>
    <property type="evidence" value="ECO:0007669"/>
    <property type="project" value="UniProtKB-SubCell"/>
</dbReference>
<comment type="subcellular location">
    <subcellularLocation>
        <location evidence="2">Cell envelope</location>
    </subcellularLocation>
    <subcellularLocation>
        <location evidence="1">Membrane</location>
        <topology evidence="1">Multi-pass membrane protein</topology>
    </subcellularLocation>
</comment>
<dbReference type="Gene3D" id="1.10.287.470">
    <property type="entry name" value="Helix hairpin bin"/>
    <property type="match status" value="1"/>
</dbReference>
<dbReference type="PANTHER" id="PTHR32347:SF23">
    <property type="entry name" value="BLL5650 PROTEIN"/>
    <property type="match status" value="1"/>
</dbReference>
<evidence type="ECO:0000259" key="8">
    <source>
        <dbReference type="Pfam" id="PF01061"/>
    </source>
</evidence>
<keyword evidence="4 7" id="KW-1133">Transmembrane helix</keyword>
<protein>
    <submittedName>
        <fullName evidence="10">ABC transporter permease</fullName>
    </submittedName>
</protein>
<gene>
    <name evidence="10" type="ORF">PX52LOC_06685</name>
</gene>
<evidence type="ECO:0000256" key="7">
    <source>
        <dbReference type="SAM" id="Phobius"/>
    </source>
</evidence>
<evidence type="ECO:0000256" key="5">
    <source>
        <dbReference type="ARBA" id="ARBA00023054"/>
    </source>
</evidence>
<evidence type="ECO:0000256" key="4">
    <source>
        <dbReference type="ARBA" id="ARBA00022989"/>
    </source>
</evidence>
<feature type="transmembrane region" description="Helical" evidence="7">
    <location>
        <begin position="362"/>
        <end position="380"/>
    </location>
</feature>
<dbReference type="Pfam" id="PF25954">
    <property type="entry name" value="Beta-barrel_RND_2"/>
    <property type="match status" value="1"/>
</dbReference>
<evidence type="ECO:0000259" key="9">
    <source>
        <dbReference type="Pfam" id="PF25954"/>
    </source>
</evidence>
<proteinExistence type="predicted"/>
<evidence type="ECO:0000256" key="6">
    <source>
        <dbReference type="ARBA" id="ARBA00023136"/>
    </source>
</evidence>
<keyword evidence="3 7" id="KW-0812">Transmembrane</keyword>
<evidence type="ECO:0000313" key="10">
    <source>
        <dbReference type="EMBL" id="QEL19609.1"/>
    </source>
</evidence>
<dbReference type="SUPFAM" id="SSF111369">
    <property type="entry name" value="HlyD-like secretion proteins"/>
    <property type="match status" value="2"/>
</dbReference>
<dbReference type="RefSeq" id="WP_149113980.1">
    <property type="nucleotide sequence ID" value="NZ_CP042425.1"/>
</dbReference>
<evidence type="ECO:0000256" key="1">
    <source>
        <dbReference type="ARBA" id="ARBA00004141"/>
    </source>
</evidence>
<dbReference type="GO" id="GO:0016020">
    <property type="term" value="C:membrane"/>
    <property type="evidence" value="ECO:0007669"/>
    <property type="project" value="UniProtKB-SubCell"/>
</dbReference>
<sequence length="478" mass="51831">MKRIATILFALAAVGGGAAWYWPSHRTPAVMRLPGTVEVQEVRLGSQVDGRVAAVKVREGDIVEAGTPVVWFDAEELAARRDQAQHRLEAARAAWEKARQGPLPEEIAEAKAATEPAQARLARVKAGNREEQKQQARADLDAEKAALRKAEDEFFRFNKLGVHSDLERETALAGRDTARGRVAGATAALELILRGSRAEDVTEAAAERARFEARYNLIRRGVRDEDKATAYAAVAEAEAALRFAEHQLREAVVAVPERCVVEVVSVRTGDLVAAGQQVVRVLRADDLWVKVFVPSTELGKLWVGQKVEVAVDSHPGRRFPGDVSQIATVSESNALVREKENGTLEQLSTTPVRTGELMVGKVVPYLCLSFVQFLTIATLMRVVFGVPVAGNFLTLPVINVPFVLAALGIGLMISAKANTREEAGQKVMGSVLPCVFLSGYIFPTESMPAVLQPISNLLPTTWMIDAARGVILRGAGWP</sequence>
<dbReference type="Pfam" id="PF01061">
    <property type="entry name" value="ABC2_membrane"/>
    <property type="match status" value="1"/>
</dbReference>
<feature type="domain" description="ABC-2 type transporter transmembrane" evidence="8">
    <location>
        <begin position="332"/>
        <end position="471"/>
    </location>
</feature>
<dbReference type="InterPro" id="IPR013525">
    <property type="entry name" value="ABC2_TM"/>
</dbReference>
<dbReference type="Gene3D" id="2.40.30.170">
    <property type="match status" value="1"/>
</dbReference>
<dbReference type="InterPro" id="IPR058792">
    <property type="entry name" value="Beta-barrel_RND_2"/>
</dbReference>
<keyword evidence="5" id="KW-0175">Coiled coil</keyword>
<evidence type="ECO:0000256" key="2">
    <source>
        <dbReference type="ARBA" id="ARBA00004196"/>
    </source>
</evidence>
<dbReference type="EMBL" id="CP042425">
    <property type="protein sequence ID" value="QEL19609.1"/>
    <property type="molecule type" value="Genomic_DNA"/>
</dbReference>
<evidence type="ECO:0000256" key="3">
    <source>
        <dbReference type="ARBA" id="ARBA00022692"/>
    </source>
</evidence>
<dbReference type="GO" id="GO:0140359">
    <property type="term" value="F:ABC-type transporter activity"/>
    <property type="evidence" value="ECO:0007669"/>
    <property type="project" value="InterPro"/>
</dbReference>
<dbReference type="Proteomes" id="UP000324974">
    <property type="component" value="Chromosome"/>
</dbReference>
<reference evidence="11" key="1">
    <citation type="submission" date="2019-08" db="EMBL/GenBank/DDBJ databases">
        <title>Limnoglobus roseus gen. nov., sp. nov., a novel freshwater planctomycete with a giant genome from the family Gemmataceae.</title>
        <authorList>
            <person name="Kulichevskaya I.S."/>
            <person name="Naumoff D.G."/>
            <person name="Miroshnikov K."/>
            <person name="Ivanova A."/>
            <person name="Philippov D.A."/>
            <person name="Hakobyan A."/>
            <person name="Rijpstra I.C."/>
            <person name="Sinninghe Damste J.S."/>
            <person name="Liesack W."/>
            <person name="Dedysh S.N."/>
        </authorList>
    </citation>
    <scope>NUCLEOTIDE SEQUENCE [LARGE SCALE GENOMIC DNA]</scope>
    <source>
        <strain evidence="11">PX52</strain>
    </source>
</reference>
<keyword evidence="11" id="KW-1185">Reference proteome</keyword>
<dbReference type="AlphaFoldDB" id="A0A5C1AJH3"/>
<dbReference type="KEGG" id="lrs:PX52LOC_06685"/>
<feature type="domain" description="CusB-like beta-barrel" evidence="9">
    <location>
        <begin position="287"/>
        <end position="328"/>
    </location>
</feature>
<keyword evidence="6 7" id="KW-0472">Membrane</keyword>